<dbReference type="EMBL" id="NSDM01000004">
    <property type="protein sequence ID" value="MDQ2584620.1"/>
    <property type="molecule type" value="Genomic_DNA"/>
</dbReference>
<evidence type="ECO:0000313" key="2">
    <source>
        <dbReference type="EMBL" id="MDQ2584620.1"/>
    </source>
</evidence>
<dbReference type="Proteomes" id="UP001225605">
    <property type="component" value="Unassembled WGS sequence"/>
</dbReference>
<keyword evidence="3" id="KW-1185">Reference proteome</keyword>
<feature type="compositionally biased region" description="Pro residues" evidence="1">
    <location>
        <begin position="69"/>
        <end position="80"/>
    </location>
</feature>
<accession>A0ABU0WXN3</accession>
<evidence type="ECO:0000313" key="3">
    <source>
        <dbReference type="Proteomes" id="UP001225605"/>
    </source>
</evidence>
<evidence type="ECO:0000256" key="1">
    <source>
        <dbReference type="SAM" id="MobiDB-lite"/>
    </source>
</evidence>
<feature type="region of interest" description="Disordered" evidence="1">
    <location>
        <begin position="66"/>
        <end position="91"/>
    </location>
</feature>
<gene>
    <name evidence="2" type="ORF">CKY47_11645</name>
</gene>
<organism evidence="2 3">
    <name type="scientific">Saccharothrix yanglingensis</name>
    <dbReference type="NCBI Taxonomy" id="659496"/>
    <lineage>
        <taxon>Bacteria</taxon>
        <taxon>Bacillati</taxon>
        <taxon>Actinomycetota</taxon>
        <taxon>Actinomycetes</taxon>
        <taxon>Pseudonocardiales</taxon>
        <taxon>Pseudonocardiaceae</taxon>
        <taxon>Saccharothrix</taxon>
    </lineage>
</organism>
<proteinExistence type="predicted"/>
<protein>
    <submittedName>
        <fullName evidence="2">Uncharacterized protein</fullName>
    </submittedName>
</protein>
<sequence length="91" mass="9858">MAAEPRMFALYGAFRREPAITFVGWGVQLAGPDKAYLWGSTGTHIAHSAEQVAEAHRAFGDTELVWLDQPPPTTTGPVPRPGVSDVRDQVV</sequence>
<comment type="caution">
    <text evidence="2">The sequence shown here is derived from an EMBL/GenBank/DDBJ whole genome shotgun (WGS) entry which is preliminary data.</text>
</comment>
<name>A0ABU0WXN3_9PSEU</name>
<reference evidence="2 3" key="1">
    <citation type="submission" date="2017-06" db="EMBL/GenBank/DDBJ databases">
        <title>Cultured bacterium strain Saccharothrix yanglingensis Hhs.015.</title>
        <authorList>
            <person name="Xia Y."/>
        </authorList>
    </citation>
    <scope>NUCLEOTIDE SEQUENCE [LARGE SCALE GENOMIC DNA]</scope>
    <source>
        <strain evidence="2 3">Hhs.015</strain>
    </source>
</reference>